<dbReference type="EMBL" id="QXGD01000225">
    <property type="protein sequence ID" value="KAE9247062.1"/>
    <property type="molecule type" value="Genomic_DNA"/>
</dbReference>
<dbReference type="Pfam" id="PF16810">
    <property type="entry name" value="RXLR"/>
    <property type="match status" value="1"/>
</dbReference>
<dbReference type="Proteomes" id="UP000429523">
    <property type="component" value="Unassembled WGS sequence"/>
</dbReference>
<evidence type="ECO:0000313" key="13">
    <source>
        <dbReference type="EMBL" id="KAE9247062.1"/>
    </source>
</evidence>
<evidence type="ECO:0000256" key="3">
    <source>
        <dbReference type="ARBA" id="ARBA00022525"/>
    </source>
</evidence>
<evidence type="ECO:0000313" key="9">
    <source>
        <dbReference type="EMBL" id="KAE9130018.1"/>
    </source>
</evidence>
<dbReference type="EMBL" id="QXGE01000184">
    <property type="protein sequence ID" value="KAE9321070.1"/>
    <property type="molecule type" value="Genomic_DNA"/>
</dbReference>
<comment type="subcellular location">
    <subcellularLocation>
        <location evidence="1 5">Secreted</location>
    </subcellularLocation>
</comment>
<evidence type="ECO:0000313" key="16">
    <source>
        <dbReference type="Proteomes" id="UP000429523"/>
    </source>
</evidence>
<comment type="similarity">
    <text evidence="2 5">Belongs to the RxLR effector family.</text>
</comment>
<feature type="compositionally biased region" description="Basic and acidic residues" evidence="6">
    <location>
        <begin position="49"/>
        <end position="60"/>
    </location>
</feature>
<evidence type="ECO:0000256" key="5">
    <source>
        <dbReference type="RuleBase" id="RU367124"/>
    </source>
</evidence>
<dbReference type="EMBL" id="QXGB01000210">
    <property type="protein sequence ID" value="KAE9224514.1"/>
    <property type="molecule type" value="Genomic_DNA"/>
</dbReference>
<reference evidence="16 17" key="1">
    <citation type="submission" date="2018-08" db="EMBL/GenBank/DDBJ databases">
        <title>Genomic investigation of the strawberry pathogen Phytophthora fragariae indicates pathogenicity is determined by transcriptional variation in three key races.</title>
        <authorList>
            <person name="Adams T.M."/>
            <person name="Armitage A.D."/>
            <person name="Sobczyk M.K."/>
            <person name="Bates H.J."/>
            <person name="Dunwell J.M."/>
            <person name="Nellist C.F."/>
            <person name="Harrison R.J."/>
        </authorList>
    </citation>
    <scope>NUCLEOTIDE SEQUENCE [LARGE SCALE GENOMIC DNA]</scope>
    <source>
        <strain evidence="15 18">A4</strain>
        <strain evidence="13 19">BC-1</strain>
        <strain evidence="14 23">BC-23</strain>
        <strain evidence="12 17">NOV-27</strain>
        <strain evidence="11 20">NOV-5</strain>
        <strain evidence="10 21">NOV-71</strain>
        <strain evidence="7 16">NOV-9</strain>
        <strain evidence="9 24">ONT-3</strain>
        <strain evidence="8 22">SCRP245</strain>
    </source>
</reference>
<evidence type="ECO:0000313" key="14">
    <source>
        <dbReference type="EMBL" id="KAE9249086.1"/>
    </source>
</evidence>
<evidence type="ECO:0000313" key="12">
    <source>
        <dbReference type="EMBL" id="KAE9224514.1"/>
    </source>
</evidence>
<evidence type="ECO:0000313" key="20">
    <source>
        <dbReference type="Proteomes" id="UP000440732"/>
    </source>
</evidence>
<dbReference type="EMBL" id="QXFX01000132">
    <property type="protein sequence ID" value="KAE9130018.1"/>
    <property type="molecule type" value="Genomic_DNA"/>
</dbReference>
<dbReference type="InterPro" id="IPR031825">
    <property type="entry name" value="RXLR"/>
</dbReference>
<evidence type="ECO:0000256" key="6">
    <source>
        <dbReference type="SAM" id="MobiDB-lite"/>
    </source>
</evidence>
<dbReference type="OrthoDB" id="97637at2759"/>
<dbReference type="Proteomes" id="UP000433483">
    <property type="component" value="Unassembled WGS sequence"/>
</dbReference>
<dbReference type="EMBL" id="QXFW01000200">
    <property type="protein sequence ID" value="KAE9020842.1"/>
    <property type="molecule type" value="Genomic_DNA"/>
</dbReference>
<evidence type="ECO:0000313" key="7">
    <source>
        <dbReference type="EMBL" id="KAE8943894.1"/>
    </source>
</evidence>
<dbReference type="Proteomes" id="UP000488956">
    <property type="component" value="Unassembled WGS sequence"/>
</dbReference>
<evidence type="ECO:0000313" key="11">
    <source>
        <dbReference type="EMBL" id="KAE9150626.1"/>
    </source>
</evidence>
<evidence type="ECO:0000313" key="22">
    <source>
        <dbReference type="Proteomes" id="UP000460718"/>
    </source>
</evidence>
<evidence type="ECO:0000313" key="24">
    <source>
        <dbReference type="Proteomes" id="UP000488956"/>
    </source>
</evidence>
<evidence type="ECO:0000313" key="8">
    <source>
        <dbReference type="EMBL" id="KAE9020842.1"/>
    </source>
</evidence>
<evidence type="ECO:0000313" key="19">
    <source>
        <dbReference type="Proteomes" id="UP000440367"/>
    </source>
</evidence>
<accession>A0A6A4ED64</accession>
<feature type="signal peptide" evidence="5">
    <location>
        <begin position="1"/>
        <end position="20"/>
    </location>
</feature>
<dbReference type="Proteomes" id="UP000460718">
    <property type="component" value="Unassembled WGS sequence"/>
</dbReference>
<dbReference type="EMBL" id="QXGA01000180">
    <property type="protein sequence ID" value="KAE9150626.1"/>
    <property type="molecule type" value="Genomic_DNA"/>
</dbReference>
<evidence type="ECO:0000256" key="4">
    <source>
        <dbReference type="ARBA" id="ARBA00022729"/>
    </source>
</evidence>
<evidence type="ECO:0000256" key="2">
    <source>
        <dbReference type="ARBA" id="ARBA00010400"/>
    </source>
</evidence>
<proteinExistence type="inferred from homology"/>
<organism evidence="15 18">
    <name type="scientific">Phytophthora fragariae</name>
    <dbReference type="NCBI Taxonomy" id="53985"/>
    <lineage>
        <taxon>Eukaryota</taxon>
        <taxon>Sar</taxon>
        <taxon>Stramenopiles</taxon>
        <taxon>Oomycota</taxon>
        <taxon>Peronosporomycetes</taxon>
        <taxon>Peronosporales</taxon>
        <taxon>Peronosporaceae</taxon>
        <taxon>Phytophthora</taxon>
    </lineage>
</organism>
<dbReference type="Proteomes" id="UP000440367">
    <property type="component" value="Unassembled WGS sequence"/>
</dbReference>
<evidence type="ECO:0000256" key="1">
    <source>
        <dbReference type="ARBA" id="ARBA00004613"/>
    </source>
</evidence>
<dbReference type="GO" id="GO:0005576">
    <property type="term" value="C:extracellular region"/>
    <property type="evidence" value="ECO:0007669"/>
    <property type="project" value="UniProtKB-SubCell"/>
</dbReference>
<sequence length="137" mass="16119">MRLHCVLLAVAFFIIARCSASATSGQTKPSKVIFPRLTQSKGAAQGDSDDSKRFLRGDKDDEERTFNDEIINQYLHLFEDWARNNQTPENLFMYLGLPRIMKRAYKKGNWNLLLQNQNYIMYRKYEKYLHLLKNGEH</sequence>
<dbReference type="Proteomes" id="UP000437068">
    <property type="component" value="Unassembled WGS sequence"/>
</dbReference>
<evidence type="ECO:0000313" key="23">
    <source>
        <dbReference type="Proteomes" id="UP000476176"/>
    </source>
</evidence>
<evidence type="ECO:0000313" key="10">
    <source>
        <dbReference type="EMBL" id="KAE9137613.1"/>
    </source>
</evidence>
<protein>
    <recommendedName>
        <fullName evidence="5">RxLR effector protein</fullName>
    </recommendedName>
</protein>
<evidence type="ECO:0000313" key="15">
    <source>
        <dbReference type="EMBL" id="KAE9321070.1"/>
    </source>
</evidence>
<dbReference type="AlphaFoldDB" id="A0A6A4ED64"/>
<keyword evidence="3 5" id="KW-0964">Secreted</keyword>
<dbReference type="Proteomes" id="UP000476176">
    <property type="component" value="Unassembled WGS sequence"/>
</dbReference>
<evidence type="ECO:0000313" key="21">
    <source>
        <dbReference type="Proteomes" id="UP000441208"/>
    </source>
</evidence>
<comment type="caution">
    <text evidence="15">The sequence shown here is derived from an EMBL/GenBank/DDBJ whole genome shotgun (WGS) entry which is preliminary data.</text>
</comment>
<keyword evidence="4 5" id="KW-0732">Signal</keyword>
<comment type="function">
    <text evidence="5">Effector that suppresses plant defense responses during pathogen infection.</text>
</comment>
<dbReference type="EMBL" id="QXGF01000231">
    <property type="protein sequence ID" value="KAE8943894.1"/>
    <property type="molecule type" value="Genomic_DNA"/>
</dbReference>
<dbReference type="Proteomes" id="UP000440732">
    <property type="component" value="Unassembled WGS sequence"/>
</dbReference>
<keyword evidence="17" id="KW-1185">Reference proteome</keyword>
<evidence type="ECO:0000313" key="17">
    <source>
        <dbReference type="Proteomes" id="UP000433483"/>
    </source>
</evidence>
<name>A0A6A4ED64_9STRA</name>
<feature type="region of interest" description="Disordered" evidence="6">
    <location>
        <begin position="40"/>
        <end position="60"/>
    </location>
</feature>
<gene>
    <name evidence="15" type="ORF">PF001_g5098</name>
    <name evidence="13" type="ORF">PF002_g6461</name>
    <name evidence="14" type="ORF">PF004_g3551</name>
    <name evidence="12" type="ORF">PF005_g5886</name>
    <name evidence="11" type="ORF">PF006_g5002</name>
    <name evidence="10" type="ORF">PF007_g1728</name>
    <name evidence="7" type="ORF">PF009_g6418</name>
    <name evidence="9" type="ORF">PF010_g3985</name>
    <name evidence="8" type="ORF">PF011_g5221</name>
</gene>
<feature type="chain" id="PRO_5033920547" description="RxLR effector protein" evidence="5">
    <location>
        <begin position="21"/>
        <end position="137"/>
    </location>
</feature>
<evidence type="ECO:0000313" key="18">
    <source>
        <dbReference type="Proteomes" id="UP000437068"/>
    </source>
</evidence>
<dbReference type="Proteomes" id="UP000441208">
    <property type="component" value="Unassembled WGS sequence"/>
</dbReference>
<dbReference type="EMBL" id="QXGC01000113">
    <property type="protein sequence ID" value="KAE9249086.1"/>
    <property type="molecule type" value="Genomic_DNA"/>
</dbReference>
<dbReference type="EMBL" id="QXFZ01000043">
    <property type="protein sequence ID" value="KAE9137613.1"/>
    <property type="molecule type" value="Genomic_DNA"/>
</dbReference>
<comment type="domain">
    <text evidence="5">The RxLR-dEER motif acts to carry the protein into the host cell cytoplasm through binding to cell surface phosphatidylinositol-3-phosphate.</text>
</comment>